<feature type="domain" description="Transposase IS801/IS1294" evidence="1">
    <location>
        <begin position="141"/>
        <end position="306"/>
    </location>
</feature>
<organism evidence="3 4">
    <name type="scientific">Novipirellula galeiformis</name>
    <dbReference type="NCBI Taxonomy" id="2528004"/>
    <lineage>
        <taxon>Bacteria</taxon>
        <taxon>Pseudomonadati</taxon>
        <taxon>Planctomycetota</taxon>
        <taxon>Planctomycetia</taxon>
        <taxon>Pirellulales</taxon>
        <taxon>Pirellulaceae</taxon>
        <taxon>Novipirellula</taxon>
    </lineage>
</organism>
<dbReference type="PANTHER" id="PTHR37023">
    <property type="entry name" value="TRANSPOSASE"/>
    <property type="match status" value="1"/>
</dbReference>
<dbReference type="InterPro" id="IPR007069">
    <property type="entry name" value="Transposase_32"/>
</dbReference>
<dbReference type="EMBL" id="SJPT01000019">
    <property type="protein sequence ID" value="TWU10352.1"/>
    <property type="molecule type" value="Genomic_DNA"/>
</dbReference>
<dbReference type="GO" id="GO:0004803">
    <property type="term" value="F:transposase activity"/>
    <property type="evidence" value="ECO:0007669"/>
    <property type="project" value="InterPro"/>
</dbReference>
<dbReference type="PANTHER" id="PTHR37023:SF1">
    <property type="entry name" value="ISSOD25 TRANSPOSASE TNPA_ISSOD25"/>
    <property type="match status" value="1"/>
</dbReference>
<evidence type="ECO:0000259" key="2">
    <source>
        <dbReference type="Pfam" id="PF14319"/>
    </source>
</evidence>
<dbReference type="GO" id="GO:0006313">
    <property type="term" value="P:DNA transposition"/>
    <property type="evidence" value="ECO:0007669"/>
    <property type="project" value="InterPro"/>
</dbReference>
<evidence type="ECO:0000313" key="4">
    <source>
        <dbReference type="Proteomes" id="UP000316304"/>
    </source>
</evidence>
<protein>
    <submittedName>
        <fullName evidence="3">Putative transposase</fullName>
    </submittedName>
</protein>
<dbReference type="Proteomes" id="UP000316304">
    <property type="component" value="Unassembled WGS sequence"/>
</dbReference>
<accession>A0A5C6BF38</accession>
<dbReference type="Pfam" id="PF14319">
    <property type="entry name" value="Zn_Tnp_IS91"/>
    <property type="match status" value="1"/>
</dbReference>
<name>A0A5C6BF38_9BACT</name>
<evidence type="ECO:0000259" key="1">
    <source>
        <dbReference type="Pfam" id="PF04986"/>
    </source>
</evidence>
<dbReference type="RefSeq" id="WP_146597582.1">
    <property type="nucleotide sequence ID" value="NZ_SJPT01000019.1"/>
</dbReference>
<feature type="domain" description="Transposase zinc-binding" evidence="2">
    <location>
        <begin position="8"/>
        <end position="98"/>
    </location>
</feature>
<dbReference type="InterPro" id="IPR026889">
    <property type="entry name" value="Zn_Tnp"/>
</dbReference>
<sequence length="375" mass="42778">MPTAASCLRQHAPALLQAFGNRVPLPMRIVLDAITRCRTGALGRVLIECERCQAKHLIGRSCGNRHCPNCQKHKTQSWLAKQSERLLPVHHFLVTFTVPEELRSLLRGHRREGYTAIFDCGSDTIRDVAGAMRSLAGCQLGFFGVLHTWGRDPMVYHPHVHFVVPGGGVNETEGCWQATAENFFMHHGTPCRVYKEKFKTRLEELELLDQVDPKVWRKKWNVDIKPVGNGQAVLKYLAPYVYRVAISDNRIVSCTEDSVTYRYTPSGTKRSKRRTVSGLDFTLGFLQHVLPRGFQKVRYYGWMSPNHRIRIEEVRWMVWLFLGWTFTLAMLARKESHSPPASRCTDCGGPLSVIKITDRNHRVIYSRGPPLEKAS</sequence>
<dbReference type="Pfam" id="PF04986">
    <property type="entry name" value="Y2_Tnp"/>
    <property type="match status" value="1"/>
</dbReference>
<comment type="caution">
    <text evidence="3">The sequence shown here is derived from an EMBL/GenBank/DDBJ whole genome shotgun (WGS) entry which is preliminary data.</text>
</comment>
<proteinExistence type="predicted"/>
<reference evidence="3 4" key="1">
    <citation type="submission" date="2019-02" db="EMBL/GenBank/DDBJ databases">
        <title>Deep-cultivation of Planctomycetes and their phenomic and genomic characterization uncovers novel biology.</title>
        <authorList>
            <person name="Wiegand S."/>
            <person name="Jogler M."/>
            <person name="Boedeker C."/>
            <person name="Pinto D."/>
            <person name="Vollmers J."/>
            <person name="Rivas-Marin E."/>
            <person name="Kohn T."/>
            <person name="Peeters S.H."/>
            <person name="Heuer A."/>
            <person name="Rast P."/>
            <person name="Oberbeckmann S."/>
            <person name="Bunk B."/>
            <person name="Jeske O."/>
            <person name="Meyerdierks A."/>
            <person name="Storesund J.E."/>
            <person name="Kallscheuer N."/>
            <person name="Luecker S."/>
            <person name="Lage O.M."/>
            <person name="Pohl T."/>
            <person name="Merkel B.J."/>
            <person name="Hornburger P."/>
            <person name="Mueller R.-W."/>
            <person name="Bruemmer F."/>
            <person name="Labrenz M."/>
            <person name="Spormann A.M."/>
            <person name="Op Den Camp H."/>
            <person name="Overmann J."/>
            <person name="Amann R."/>
            <person name="Jetten M.S.M."/>
            <person name="Mascher T."/>
            <person name="Medema M.H."/>
            <person name="Devos D.P."/>
            <person name="Kaster A.-K."/>
            <person name="Ovreas L."/>
            <person name="Rohde M."/>
            <person name="Galperin M.Y."/>
            <person name="Jogler C."/>
        </authorList>
    </citation>
    <scope>NUCLEOTIDE SEQUENCE [LARGE SCALE GENOMIC DNA]</scope>
    <source>
        <strain evidence="3 4">Pla52o</strain>
    </source>
</reference>
<dbReference type="OrthoDB" id="246527at2"/>
<evidence type="ECO:0000313" key="3">
    <source>
        <dbReference type="EMBL" id="TWU10352.1"/>
    </source>
</evidence>
<keyword evidence="4" id="KW-1185">Reference proteome</keyword>
<dbReference type="AlphaFoldDB" id="A0A5C6BF38"/>
<dbReference type="GO" id="GO:0003677">
    <property type="term" value="F:DNA binding"/>
    <property type="evidence" value="ECO:0007669"/>
    <property type="project" value="InterPro"/>
</dbReference>
<gene>
    <name evidence="3" type="ORF">Pla52o_57260</name>
</gene>